<protein>
    <submittedName>
        <fullName evidence="4">Rho guanine nucleotide exchange factor 8</fullName>
    </submittedName>
</protein>
<dbReference type="AlphaFoldDB" id="A0A2I0X797"/>
<evidence type="ECO:0000259" key="3">
    <source>
        <dbReference type="PROSITE" id="PS51334"/>
    </source>
</evidence>
<dbReference type="PROSITE" id="PS51334">
    <property type="entry name" value="PRONE"/>
    <property type="match status" value="1"/>
</dbReference>
<accession>A0A2I0X797</accession>
<dbReference type="PANTHER" id="PTHR33101">
    <property type="entry name" value="ROP GUANINE NUCLEOTIDE EXCHANGE FACTOR 1"/>
    <property type="match status" value="1"/>
</dbReference>
<evidence type="ECO:0000256" key="2">
    <source>
        <dbReference type="PROSITE-ProRule" id="PRU00663"/>
    </source>
</evidence>
<evidence type="ECO:0000313" key="5">
    <source>
        <dbReference type="Proteomes" id="UP000233837"/>
    </source>
</evidence>
<dbReference type="Proteomes" id="UP000233837">
    <property type="component" value="Unassembled WGS sequence"/>
</dbReference>
<dbReference type="GO" id="GO:0005085">
    <property type="term" value="F:guanyl-nucleotide exchange factor activity"/>
    <property type="evidence" value="ECO:0007669"/>
    <property type="project" value="UniProtKB-UniRule"/>
</dbReference>
<dbReference type="Pfam" id="PF03759">
    <property type="entry name" value="PRONE"/>
    <property type="match status" value="1"/>
</dbReference>
<evidence type="ECO:0000256" key="1">
    <source>
        <dbReference type="ARBA" id="ARBA00022658"/>
    </source>
</evidence>
<dbReference type="Gene3D" id="1.20.58.2010">
    <property type="entry name" value="PRONE domain, subdomain 1"/>
    <property type="match status" value="1"/>
</dbReference>
<proteinExistence type="predicted"/>
<keyword evidence="5" id="KW-1185">Reference proteome</keyword>
<reference evidence="4 5" key="2">
    <citation type="journal article" date="2017" name="Nature">
        <title>The Apostasia genome and the evolution of orchids.</title>
        <authorList>
            <person name="Zhang G.Q."/>
            <person name="Liu K.W."/>
            <person name="Li Z."/>
            <person name="Lohaus R."/>
            <person name="Hsiao Y.Y."/>
            <person name="Niu S.C."/>
            <person name="Wang J.Y."/>
            <person name="Lin Y.C."/>
            <person name="Xu Q."/>
            <person name="Chen L.J."/>
            <person name="Yoshida K."/>
            <person name="Fujiwara S."/>
            <person name="Wang Z.W."/>
            <person name="Zhang Y.Q."/>
            <person name="Mitsuda N."/>
            <person name="Wang M."/>
            <person name="Liu G.H."/>
            <person name="Pecoraro L."/>
            <person name="Huang H.X."/>
            <person name="Xiao X.J."/>
            <person name="Lin M."/>
            <person name="Wu X.Y."/>
            <person name="Wu W.L."/>
            <person name="Chen Y.Y."/>
            <person name="Chang S.B."/>
            <person name="Sakamoto S."/>
            <person name="Ohme-Takagi M."/>
            <person name="Yagi M."/>
            <person name="Zeng S.J."/>
            <person name="Shen C.Y."/>
            <person name="Yeh C.M."/>
            <person name="Luo Y.B."/>
            <person name="Tsai W.C."/>
            <person name="Van de Peer Y."/>
            <person name="Liu Z.J."/>
        </authorList>
    </citation>
    <scope>NUCLEOTIDE SEQUENCE [LARGE SCALE GENOMIC DNA]</scope>
    <source>
        <tissue evidence="4">The whole plant</tissue>
    </source>
</reference>
<organism evidence="4 5">
    <name type="scientific">Dendrobium catenatum</name>
    <dbReference type="NCBI Taxonomy" id="906689"/>
    <lineage>
        <taxon>Eukaryota</taxon>
        <taxon>Viridiplantae</taxon>
        <taxon>Streptophyta</taxon>
        <taxon>Embryophyta</taxon>
        <taxon>Tracheophyta</taxon>
        <taxon>Spermatophyta</taxon>
        <taxon>Magnoliopsida</taxon>
        <taxon>Liliopsida</taxon>
        <taxon>Asparagales</taxon>
        <taxon>Orchidaceae</taxon>
        <taxon>Epidendroideae</taxon>
        <taxon>Malaxideae</taxon>
        <taxon>Dendrobiinae</taxon>
        <taxon>Dendrobium</taxon>
    </lineage>
</organism>
<evidence type="ECO:0000313" key="4">
    <source>
        <dbReference type="EMBL" id="PKU83787.1"/>
    </source>
</evidence>
<dbReference type="InterPro" id="IPR038937">
    <property type="entry name" value="RopGEF"/>
</dbReference>
<sequence>MPFLYVKDVGQSVLESYSRILETLAFTVMSMIEDVLLADQLAQDPSKNSNRKLSLSDSDWAPLKKLDPIEEMKKLDLMESPTATTLSDFMGWSLDQDLENDKQKPAGSPEDILGLDELKLKKPPNVVTQKKFSYIEKLENFGGWGSPAARR</sequence>
<reference evidence="4 5" key="1">
    <citation type="journal article" date="2016" name="Sci. Rep.">
        <title>The Dendrobium catenatum Lindl. genome sequence provides insights into polysaccharide synthase, floral development and adaptive evolution.</title>
        <authorList>
            <person name="Zhang G.Q."/>
            <person name="Xu Q."/>
            <person name="Bian C."/>
            <person name="Tsai W.C."/>
            <person name="Yeh C.M."/>
            <person name="Liu K.W."/>
            <person name="Yoshida K."/>
            <person name="Zhang L.S."/>
            <person name="Chang S.B."/>
            <person name="Chen F."/>
            <person name="Shi Y."/>
            <person name="Su Y.Y."/>
            <person name="Zhang Y.Q."/>
            <person name="Chen L.J."/>
            <person name="Yin Y."/>
            <person name="Lin M."/>
            <person name="Huang H."/>
            <person name="Deng H."/>
            <person name="Wang Z.W."/>
            <person name="Zhu S.L."/>
            <person name="Zhao X."/>
            <person name="Deng C."/>
            <person name="Niu S.C."/>
            <person name="Huang J."/>
            <person name="Wang M."/>
            <person name="Liu G.H."/>
            <person name="Yang H.J."/>
            <person name="Xiao X.J."/>
            <person name="Hsiao Y.Y."/>
            <person name="Wu W.L."/>
            <person name="Chen Y.Y."/>
            <person name="Mitsuda N."/>
            <person name="Ohme-Takagi M."/>
            <person name="Luo Y.B."/>
            <person name="Van de Peer Y."/>
            <person name="Liu Z.J."/>
        </authorList>
    </citation>
    <scope>NUCLEOTIDE SEQUENCE [LARGE SCALE GENOMIC DNA]</scope>
    <source>
        <tissue evidence="4">The whole plant</tissue>
    </source>
</reference>
<name>A0A2I0X797_9ASPA</name>
<dbReference type="EMBL" id="KZ502082">
    <property type="protein sequence ID" value="PKU83787.1"/>
    <property type="molecule type" value="Genomic_DNA"/>
</dbReference>
<gene>
    <name evidence="4" type="primary">ROPGEF8</name>
    <name evidence="4" type="ORF">MA16_Dca010880</name>
</gene>
<feature type="domain" description="PRONE" evidence="3">
    <location>
        <begin position="1"/>
        <end position="49"/>
    </location>
</feature>
<keyword evidence="1 2" id="KW-0344">Guanine-nucleotide releasing factor</keyword>
<dbReference type="InterPro" id="IPR005512">
    <property type="entry name" value="PRONE_dom"/>
</dbReference>
<dbReference type="PANTHER" id="PTHR33101:SF10">
    <property type="entry name" value="ROP GUANINE NUCLEOTIDE EXCHANGE FACTOR 12"/>
    <property type="match status" value="1"/>
</dbReference>